<evidence type="ECO:0000313" key="2">
    <source>
        <dbReference type="Proteomes" id="UP001064048"/>
    </source>
</evidence>
<gene>
    <name evidence="1" type="ORF">MSG28_000172</name>
</gene>
<name>A0ACC0JZT0_CHOFU</name>
<proteinExistence type="predicted"/>
<comment type="caution">
    <text evidence="1">The sequence shown here is derived from an EMBL/GenBank/DDBJ whole genome shotgun (WGS) entry which is preliminary data.</text>
</comment>
<keyword evidence="2" id="KW-1185">Reference proteome</keyword>
<feature type="non-terminal residue" evidence="1">
    <location>
        <position position="1"/>
    </location>
</feature>
<evidence type="ECO:0000313" key="1">
    <source>
        <dbReference type="EMBL" id="KAI8429541.1"/>
    </source>
</evidence>
<reference evidence="1 2" key="1">
    <citation type="journal article" date="2022" name="Genome Biol. Evol.">
        <title>The Spruce Budworm Genome: Reconstructing the Evolutionary History of Antifreeze Proteins.</title>
        <authorList>
            <person name="Beliveau C."/>
            <person name="Gagne P."/>
            <person name="Picq S."/>
            <person name="Vernygora O."/>
            <person name="Keeling C.I."/>
            <person name="Pinkney K."/>
            <person name="Doucet D."/>
            <person name="Wen F."/>
            <person name="Johnston J.S."/>
            <person name="Maaroufi H."/>
            <person name="Boyle B."/>
            <person name="Laroche J."/>
            <person name="Dewar K."/>
            <person name="Juretic N."/>
            <person name="Blackburn G."/>
            <person name="Nisole A."/>
            <person name="Brunet B."/>
            <person name="Brandao M."/>
            <person name="Lumley L."/>
            <person name="Duan J."/>
            <person name="Quan G."/>
            <person name="Lucarotti C.J."/>
            <person name="Roe A.D."/>
            <person name="Sperling F.A.H."/>
            <person name="Levesque R.C."/>
            <person name="Cusson M."/>
        </authorList>
    </citation>
    <scope>NUCLEOTIDE SEQUENCE [LARGE SCALE GENOMIC DNA]</scope>
    <source>
        <strain evidence="1">Glfc:IPQL:Cfum</strain>
    </source>
</reference>
<sequence length="294" mass="31852">FFSDDNGSTHVLYLETIVEETSDDLRSERSSVSTLSDSEADSVIPVRGNADARAAESLALPMPPRGDVSRDRAHANRCSDSQARVGVPREAAAARARGLAGQHGLAVALLQPRAVRVAGALLRRTRLAQPVARLTGLPRRVPLPAHLPPAPRAHLSAENLSEDSGYSERARRPPPLARRPPEIAHGAAAGSAPNLASPGAERRPARAARAVSLPAELDVCAEPRRRAATSRARFRQAFEVTDSLTVSVADLTALDYRGGRGARASRRRRRRASRRPRRRAAPTRARARPQRRQR</sequence>
<protein>
    <submittedName>
        <fullName evidence="1">Uncharacterized protein</fullName>
    </submittedName>
</protein>
<dbReference type="EMBL" id="CM046131">
    <property type="protein sequence ID" value="KAI8429541.1"/>
    <property type="molecule type" value="Genomic_DNA"/>
</dbReference>
<accession>A0ACC0JZT0</accession>
<dbReference type="Proteomes" id="UP001064048">
    <property type="component" value="Chromosome Z"/>
</dbReference>
<organism evidence="1 2">
    <name type="scientific">Choristoneura fumiferana</name>
    <name type="common">Spruce budworm moth</name>
    <name type="synonym">Archips fumiferana</name>
    <dbReference type="NCBI Taxonomy" id="7141"/>
    <lineage>
        <taxon>Eukaryota</taxon>
        <taxon>Metazoa</taxon>
        <taxon>Ecdysozoa</taxon>
        <taxon>Arthropoda</taxon>
        <taxon>Hexapoda</taxon>
        <taxon>Insecta</taxon>
        <taxon>Pterygota</taxon>
        <taxon>Neoptera</taxon>
        <taxon>Endopterygota</taxon>
        <taxon>Lepidoptera</taxon>
        <taxon>Glossata</taxon>
        <taxon>Ditrysia</taxon>
        <taxon>Tortricoidea</taxon>
        <taxon>Tortricidae</taxon>
        <taxon>Tortricinae</taxon>
        <taxon>Choristoneura</taxon>
    </lineage>
</organism>